<evidence type="ECO:0000313" key="27">
    <source>
        <dbReference type="EMBL" id="JAC88370.1"/>
    </source>
</evidence>
<dbReference type="PROSITE" id="PS00107">
    <property type="entry name" value="PROTEIN_KINASE_ATP"/>
    <property type="match status" value="1"/>
</dbReference>
<evidence type="ECO:0000256" key="10">
    <source>
        <dbReference type="ARBA" id="ARBA00022679"/>
    </source>
</evidence>
<dbReference type="GO" id="GO:0035556">
    <property type="term" value="P:intracellular signal transduction"/>
    <property type="evidence" value="ECO:0007669"/>
    <property type="project" value="TreeGrafter"/>
</dbReference>
<dbReference type="FunFam" id="1.10.510.10:FF:001032">
    <property type="entry name" value="KP78b, isoform A"/>
    <property type="match status" value="1"/>
</dbReference>
<dbReference type="InterPro" id="IPR015940">
    <property type="entry name" value="UBA"/>
</dbReference>
<keyword evidence="11 22" id="KW-0547">Nucleotide-binding</keyword>
<feature type="compositionally biased region" description="Low complexity" evidence="23">
    <location>
        <begin position="398"/>
        <end position="415"/>
    </location>
</feature>
<feature type="compositionally biased region" description="Basic and acidic residues" evidence="23">
    <location>
        <begin position="58"/>
        <end position="74"/>
    </location>
</feature>
<evidence type="ECO:0000256" key="5">
    <source>
        <dbReference type="ARBA" id="ARBA00012513"/>
    </source>
</evidence>
<dbReference type="InterPro" id="IPR001772">
    <property type="entry name" value="KA1_dom"/>
</dbReference>
<dbReference type="GO" id="GO:0106310">
    <property type="term" value="F:protein serine kinase activity"/>
    <property type="evidence" value="ECO:0007669"/>
    <property type="project" value="RHEA"/>
</dbReference>
<evidence type="ECO:0000256" key="14">
    <source>
        <dbReference type="ARBA" id="ARBA00023136"/>
    </source>
</evidence>
<reference evidence="27" key="1">
    <citation type="journal article" date="2015" name="J. Med. Entomol.">
        <title>A Deep Insight Into the Sialotranscriptome of the Chagas Disease Vector, Panstrongylus megistus (Hemiptera: Heteroptera).</title>
        <authorList>
            <person name="Ribeiro J.M."/>
            <person name="Schwarz A."/>
            <person name="Francischetti I.M."/>
        </authorList>
    </citation>
    <scope>NUCLEOTIDE SEQUENCE</scope>
    <source>
        <tissue evidence="27">Salivary glands</tissue>
    </source>
</reference>
<dbReference type="CDD" id="cd14072">
    <property type="entry name" value="STKc_MARK"/>
    <property type="match status" value="1"/>
</dbReference>
<evidence type="ECO:0000256" key="2">
    <source>
        <dbReference type="ARBA" id="ARBA00004316"/>
    </source>
</evidence>
<dbReference type="PROSITE" id="PS50030">
    <property type="entry name" value="UBA"/>
    <property type="match status" value="1"/>
</dbReference>
<dbReference type="GO" id="GO:0005524">
    <property type="term" value="F:ATP binding"/>
    <property type="evidence" value="ECO:0007669"/>
    <property type="project" value="UniProtKB-UniRule"/>
</dbReference>
<dbReference type="SUPFAM" id="SSF103243">
    <property type="entry name" value="KA1-like"/>
    <property type="match status" value="1"/>
</dbReference>
<keyword evidence="7" id="KW-0963">Cytoplasm</keyword>
<protein>
    <recommendedName>
        <fullName evidence="20">MAP/microtubule affinity-regulating kinase 3</fullName>
        <ecNumber evidence="5">2.7.11.1</ecNumber>
    </recommendedName>
    <alternativeName>
        <fullName evidence="21">Serine/threonine-protein kinase par-1</fullName>
    </alternativeName>
</protein>
<feature type="compositionally biased region" description="Polar residues" evidence="23">
    <location>
        <begin position="542"/>
        <end position="551"/>
    </location>
</feature>
<evidence type="ECO:0000256" key="13">
    <source>
        <dbReference type="ARBA" id="ARBA00022840"/>
    </source>
</evidence>
<dbReference type="GO" id="GO:0005938">
    <property type="term" value="C:cell cortex"/>
    <property type="evidence" value="ECO:0007669"/>
    <property type="project" value="UniProtKB-SubCell"/>
</dbReference>
<dbReference type="PROSITE" id="PS00108">
    <property type="entry name" value="PROTEIN_KINASE_ST"/>
    <property type="match status" value="1"/>
</dbReference>
<keyword evidence="10" id="KW-0808">Transferase</keyword>
<dbReference type="PROSITE" id="PS50032">
    <property type="entry name" value="KA1"/>
    <property type="match status" value="1"/>
</dbReference>
<dbReference type="GO" id="GO:0050321">
    <property type="term" value="F:tau-protein kinase activity"/>
    <property type="evidence" value="ECO:0007669"/>
    <property type="project" value="TreeGrafter"/>
</dbReference>
<dbReference type="EC" id="2.7.11.1" evidence="5"/>
<dbReference type="Gene3D" id="1.10.8.10">
    <property type="entry name" value="DNA helicase RuvA subunit, C-terminal domain"/>
    <property type="match status" value="1"/>
</dbReference>
<feature type="region of interest" description="Disordered" evidence="23">
    <location>
        <begin position="390"/>
        <end position="462"/>
    </location>
</feature>
<comment type="similarity">
    <text evidence="4">Belongs to the protein kinase superfamily. CAMK Ser/Thr protein kinase family. SNF1 subfamily.</text>
</comment>
<dbReference type="InterPro" id="IPR000719">
    <property type="entry name" value="Prot_kinase_dom"/>
</dbReference>
<dbReference type="FunFam" id="1.10.8.10:FF:000005">
    <property type="entry name" value="Non-specific serine/threonine protein kinase"/>
    <property type="match status" value="1"/>
</dbReference>
<dbReference type="CDD" id="cd12196">
    <property type="entry name" value="MARK1-3_C"/>
    <property type="match status" value="1"/>
</dbReference>
<dbReference type="GO" id="GO:0000226">
    <property type="term" value="P:microtubule cytoskeleton organization"/>
    <property type="evidence" value="ECO:0007669"/>
    <property type="project" value="TreeGrafter"/>
</dbReference>
<evidence type="ECO:0000256" key="15">
    <source>
        <dbReference type="ARBA" id="ARBA00023273"/>
    </source>
</evidence>
<evidence type="ECO:0000256" key="21">
    <source>
        <dbReference type="ARBA" id="ARBA00074935"/>
    </source>
</evidence>
<dbReference type="GO" id="GO:0005886">
    <property type="term" value="C:plasma membrane"/>
    <property type="evidence" value="ECO:0007669"/>
    <property type="project" value="UniProtKB-SubCell"/>
</dbReference>
<dbReference type="PROSITE" id="PS50011">
    <property type="entry name" value="PROTEIN_KINASE_DOM"/>
    <property type="match status" value="1"/>
</dbReference>
<dbReference type="InterPro" id="IPR028375">
    <property type="entry name" value="KA1/Ssp2_C"/>
</dbReference>
<dbReference type="FunFam" id="3.30.200.20:FF:000003">
    <property type="entry name" value="Non-specific serine/threonine protein kinase"/>
    <property type="match status" value="1"/>
</dbReference>
<sequence>MSASMRTTLQTVPESLPADHVSNSKGPREGALPELLGRPQHQRHLSQGSENAGGTGGGERRVTSTRSRGSDEPHIGKYRLLKTIGKGNFAKVKLAKHVPTGKEVAIKIIDKTQLNPSSLQKLFREVRIMKMLDHPNIVKLFQVIETEKTLYLVMEYASGGEVFDYLVLHGRMKEKEARAKFRQIVSAVQYCHQKKIIHRDLKAENLLLDSEMNIKIADFGFSNEFTPGNKLDTFCGSPPYAAPELFQGKKYDGPEVDVWSLGVILYTLVSGSLPFDGSTLRELRERVLRGKYRIPFYMSTDCENLLKKFLVLNPAKRASLETIMKDKWMNMGYEEDELKPYLEPEPDYKDLKRIEALVGMGYTRSEIEDSLTQAKYDDVFATYLLLGRKSTDPESDGSRSGSSLSLRGSHGTSAASGGGGGGGGGGANSPSHPGGGAARSVHRSISASSGAKPSRRASSGAADTLRGVAAGANSAVNHNHNTTGGGSVSAASNFKRQNTVDTATIKENTARLNSRQTKNTTSTLPVLDTSNVSSPGKPRGVTKSNTMSGNRSLAPGTGTGGSSVARRSTISYDTKASSNEKTNTAGEIPRSGGGVLSGAAVPVSGTARGVVTSGGGVGGGVGGMGGGMASVGGQPFPRNVPSRSTFHSGQNRQRPYTGGAPSPTDSARTSFFSKLSSKFSKRPMDPVPKHVVSSAVNDDQVKPRSLRFTWSMKTTSSRDPNEIMAEIRKVLDANNCDYEQRERFLLLCVHGDPNTDSLVQWEIEVCKLPRLSLNGVRFKRISGTSIGFKNIASKIANELKL</sequence>
<feature type="domain" description="Protein kinase" evidence="24">
    <location>
        <begin position="78"/>
        <end position="329"/>
    </location>
</feature>
<evidence type="ECO:0000256" key="9">
    <source>
        <dbReference type="ARBA" id="ARBA00022553"/>
    </source>
</evidence>
<dbReference type="Gene3D" id="1.10.510.10">
    <property type="entry name" value="Transferase(Phosphotransferase) domain 1"/>
    <property type="match status" value="1"/>
</dbReference>
<feature type="region of interest" description="Disordered" evidence="23">
    <location>
        <begin position="629"/>
        <end position="669"/>
    </location>
</feature>
<evidence type="ECO:0000256" key="1">
    <source>
        <dbReference type="ARBA" id="ARBA00004236"/>
    </source>
</evidence>
<comment type="subunit">
    <text evidence="19">Interacts with MAPT/TAU. Interacts with DLG5 (via coiled-coil domain). Interacts with STK3/MST2 and STK4/MST1 in the presence of DLG5. Interacts with YWHAB, YWHAG, YWHAQ and YWHAZ. Interacts with PKP2 (via N-terminus). Interacts with CDC25C. Interacts with KSR1.</text>
</comment>
<keyword evidence="14" id="KW-0472">Membrane</keyword>
<evidence type="ECO:0000259" key="25">
    <source>
        <dbReference type="PROSITE" id="PS50030"/>
    </source>
</evidence>
<evidence type="ECO:0000256" key="18">
    <source>
        <dbReference type="ARBA" id="ARBA00054424"/>
    </source>
</evidence>
<feature type="compositionally biased region" description="Polar residues" evidence="23">
    <location>
        <begin position="641"/>
        <end position="654"/>
    </location>
</feature>
<feature type="region of interest" description="Disordered" evidence="23">
    <location>
        <begin position="1"/>
        <end position="74"/>
    </location>
</feature>
<dbReference type="PANTHER" id="PTHR24346">
    <property type="entry name" value="MAP/MICROTUBULE AFFINITY-REGULATING KINASE"/>
    <property type="match status" value="1"/>
</dbReference>
<dbReference type="InterPro" id="IPR017441">
    <property type="entry name" value="Protein_kinase_ATP_BS"/>
</dbReference>
<evidence type="ECO:0000256" key="6">
    <source>
        <dbReference type="ARBA" id="ARBA00022475"/>
    </source>
</evidence>
<feature type="binding site" evidence="22">
    <location>
        <position position="107"/>
    </location>
    <ligand>
        <name>ATP</name>
        <dbReference type="ChEBI" id="CHEBI:30616"/>
    </ligand>
</feature>
<comment type="subcellular location">
    <subcellularLocation>
        <location evidence="1">Cell membrane</location>
    </subcellularLocation>
    <subcellularLocation>
        <location evidence="2">Cell projection</location>
    </subcellularLocation>
    <subcellularLocation>
        <location evidence="3">Cytoplasm</location>
        <location evidence="3">Cell cortex</location>
    </subcellularLocation>
</comment>
<dbReference type="SUPFAM" id="SSF56112">
    <property type="entry name" value="Protein kinase-like (PK-like)"/>
    <property type="match status" value="1"/>
</dbReference>
<keyword evidence="15" id="KW-0966">Cell projection</keyword>
<comment type="catalytic activity">
    <reaction evidence="17">
        <text>L-seryl-[protein] + ATP = O-phospho-L-seryl-[protein] + ADP + H(+)</text>
        <dbReference type="Rhea" id="RHEA:17989"/>
        <dbReference type="Rhea" id="RHEA-COMP:9863"/>
        <dbReference type="Rhea" id="RHEA-COMP:11604"/>
        <dbReference type="ChEBI" id="CHEBI:15378"/>
        <dbReference type="ChEBI" id="CHEBI:29999"/>
        <dbReference type="ChEBI" id="CHEBI:30616"/>
        <dbReference type="ChEBI" id="CHEBI:83421"/>
        <dbReference type="ChEBI" id="CHEBI:456216"/>
        <dbReference type="EC" id="2.7.11.1"/>
    </reaction>
</comment>
<keyword evidence="9" id="KW-0597">Phosphoprotein</keyword>
<dbReference type="InterPro" id="IPR011009">
    <property type="entry name" value="Kinase-like_dom_sf"/>
</dbReference>
<dbReference type="GO" id="GO:0042995">
    <property type="term" value="C:cell projection"/>
    <property type="evidence" value="ECO:0007669"/>
    <property type="project" value="UniProtKB-SubCell"/>
</dbReference>
<feature type="compositionally biased region" description="Polar residues" evidence="23">
    <location>
        <begin position="499"/>
        <end position="534"/>
    </location>
</feature>
<feature type="compositionally biased region" description="Gly residues" evidence="23">
    <location>
        <begin position="416"/>
        <end position="437"/>
    </location>
</feature>
<keyword evidence="8" id="KW-0723">Serine/threonine-protein kinase</keyword>
<dbReference type="SMART" id="SM00165">
    <property type="entry name" value="UBA"/>
    <property type="match status" value="1"/>
</dbReference>
<evidence type="ECO:0000256" key="23">
    <source>
        <dbReference type="SAM" id="MobiDB-lite"/>
    </source>
</evidence>
<keyword evidence="6" id="KW-1003">Cell membrane</keyword>
<organism evidence="27">
    <name type="scientific">Panstrongylus megistus</name>
    <dbReference type="NCBI Taxonomy" id="65343"/>
    <lineage>
        <taxon>Eukaryota</taxon>
        <taxon>Metazoa</taxon>
        <taxon>Ecdysozoa</taxon>
        <taxon>Arthropoda</taxon>
        <taxon>Hexapoda</taxon>
        <taxon>Insecta</taxon>
        <taxon>Pterygota</taxon>
        <taxon>Neoptera</taxon>
        <taxon>Paraneoptera</taxon>
        <taxon>Hemiptera</taxon>
        <taxon>Heteroptera</taxon>
        <taxon>Panheteroptera</taxon>
        <taxon>Cimicomorpha</taxon>
        <taxon>Reduviidae</taxon>
        <taxon>Triatominae</taxon>
        <taxon>Panstrongylus</taxon>
    </lineage>
</organism>
<dbReference type="SMART" id="SM00220">
    <property type="entry name" value="S_TKc"/>
    <property type="match status" value="1"/>
</dbReference>
<feature type="compositionally biased region" description="Polar residues" evidence="23">
    <location>
        <begin position="1"/>
        <end position="13"/>
    </location>
</feature>
<evidence type="ECO:0000256" key="22">
    <source>
        <dbReference type="PROSITE-ProRule" id="PRU10141"/>
    </source>
</evidence>
<evidence type="ECO:0000256" key="12">
    <source>
        <dbReference type="ARBA" id="ARBA00022777"/>
    </source>
</evidence>
<evidence type="ECO:0000256" key="3">
    <source>
        <dbReference type="ARBA" id="ARBA00004544"/>
    </source>
</evidence>
<evidence type="ECO:0000256" key="4">
    <source>
        <dbReference type="ARBA" id="ARBA00006234"/>
    </source>
</evidence>
<evidence type="ECO:0000256" key="11">
    <source>
        <dbReference type="ARBA" id="ARBA00022741"/>
    </source>
</evidence>
<dbReference type="Pfam" id="PF02149">
    <property type="entry name" value="KA1"/>
    <property type="match status" value="1"/>
</dbReference>
<feature type="compositionally biased region" description="Polar residues" evidence="23">
    <location>
        <begin position="565"/>
        <end position="585"/>
    </location>
</feature>
<dbReference type="AlphaFoldDB" id="A0A069DWX6"/>
<name>A0A069DWX6_9HEMI</name>
<dbReference type="Gene3D" id="3.30.200.20">
    <property type="entry name" value="Phosphorylase Kinase, domain 1"/>
    <property type="match status" value="1"/>
</dbReference>
<evidence type="ECO:0000256" key="7">
    <source>
        <dbReference type="ARBA" id="ARBA00022490"/>
    </source>
</evidence>
<evidence type="ECO:0000259" key="24">
    <source>
        <dbReference type="PROSITE" id="PS50011"/>
    </source>
</evidence>
<dbReference type="Pfam" id="PF00069">
    <property type="entry name" value="Pkinase"/>
    <property type="match status" value="1"/>
</dbReference>
<comment type="catalytic activity">
    <reaction evidence="16">
        <text>L-threonyl-[protein] + ATP = O-phospho-L-threonyl-[protein] + ADP + H(+)</text>
        <dbReference type="Rhea" id="RHEA:46608"/>
        <dbReference type="Rhea" id="RHEA-COMP:11060"/>
        <dbReference type="Rhea" id="RHEA-COMP:11605"/>
        <dbReference type="ChEBI" id="CHEBI:15378"/>
        <dbReference type="ChEBI" id="CHEBI:30013"/>
        <dbReference type="ChEBI" id="CHEBI:30616"/>
        <dbReference type="ChEBI" id="CHEBI:61977"/>
        <dbReference type="ChEBI" id="CHEBI:456216"/>
        <dbReference type="EC" id="2.7.11.1"/>
    </reaction>
</comment>
<dbReference type="FunFam" id="3.30.310.80:FF:000001">
    <property type="entry name" value="Non-specific serine/threonine protein kinase"/>
    <property type="match status" value="1"/>
</dbReference>
<evidence type="ECO:0000256" key="19">
    <source>
        <dbReference type="ARBA" id="ARBA00063680"/>
    </source>
</evidence>
<keyword evidence="12 27" id="KW-0418">Kinase</keyword>
<proteinExistence type="evidence at transcript level"/>
<feature type="domain" description="KA1" evidence="26">
    <location>
        <begin position="752"/>
        <end position="801"/>
    </location>
</feature>
<dbReference type="Gene3D" id="3.30.310.80">
    <property type="entry name" value="Kinase associated domain 1, KA1"/>
    <property type="match status" value="1"/>
</dbReference>
<evidence type="ECO:0000256" key="8">
    <source>
        <dbReference type="ARBA" id="ARBA00022527"/>
    </source>
</evidence>
<dbReference type="InterPro" id="IPR049508">
    <property type="entry name" value="MARK1-4_cat"/>
</dbReference>
<evidence type="ECO:0000256" key="17">
    <source>
        <dbReference type="ARBA" id="ARBA00048679"/>
    </source>
</evidence>
<feature type="region of interest" description="Disordered" evidence="23">
    <location>
        <begin position="499"/>
        <end position="595"/>
    </location>
</feature>
<feature type="region of interest" description="Disordered" evidence="23">
    <location>
        <begin position="475"/>
        <end position="494"/>
    </location>
</feature>
<accession>A0A069DWX6</accession>
<evidence type="ECO:0000259" key="26">
    <source>
        <dbReference type="PROSITE" id="PS50032"/>
    </source>
</evidence>
<dbReference type="EMBL" id="GBGD01000519">
    <property type="protein sequence ID" value="JAC88370.1"/>
    <property type="molecule type" value="mRNA"/>
</dbReference>
<keyword evidence="13 22" id="KW-0067">ATP-binding</keyword>
<evidence type="ECO:0000256" key="16">
    <source>
        <dbReference type="ARBA" id="ARBA00047899"/>
    </source>
</evidence>
<feature type="domain" description="UBA" evidence="25">
    <location>
        <begin position="345"/>
        <end position="387"/>
    </location>
</feature>
<dbReference type="CDD" id="cd14337">
    <property type="entry name" value="UBA_MARK_Par1"/>
    <property type="match status" value="1"/>
</dbReference>
<evidence type="ECO:0000256" key="20">
    <source>
        <dbReference type="ARBA" id="ARBA00071529"/>
    </source>
</evidence>
<dbReference type="PANTHER" id="PTHR24346:SF82">
    <property type="entry name" value="KP78A-RELATED"/>
    <property type="match status" value="1"/>
</dbReference>
<dbReference type="InterPro" id="IPR008271">
    <property type="entry name" value="Ser/Thr_kinase_AS"/>
</dbReference>
<comment type="function">
    <text evidence="18">Serine/threonine-protein kinase. Involved in the specific phosphorylation of microtubule-associated proteins for MAP2 and MAP4. Phosphorylates the microtubule-associated protein MAPT/TAU. Phosphorylates CDC25C on 'Ser-216'. Regulates localization and activity of some histone deacetylases by mediating phosphorylation of HDAC7, promoting subsequent interaction between HDAC7 and 14-3-3 and export from the nucleus. Regulates localization and activity of MITF by mediating its phosphorylation, promoting subsequent interaction between MITF and 14-3-3 and retention in the cytosol. Negatively regulates the Hippo signaling pathway and antagonizes the phosphorylation of LATS1. Cooperates with DLG5 to inhibit the kinase activity of STK3/MST2 toward LATS1. Phosphorylates PKP2 and KSR1.</text>
</comment>